<evidence type="ECO:0000313" key="2">
    <source>
        <dbReference type="Proteomes" id="UP001576784"/>
    </source>
</evidence>
<protein>
    <submittedName>
        <fullName evidence="1">Uncharacterized protein</fullName>
    </submittedName>
</protein>
<name>A0ABV4XWF8_9CYAN</name>
<evidence type="ECO:0000313" key="1">
    <source>
        <dbReference type="EMBL" id="MFB2895865.1"/>
    </source>
</evidence>
<sequence length="276" mass="30602">MNNWDHRRFMTSKFLVSIILFFVIMLAIPMLAKANEVMTDRCSGDVSFPPAYDYAPTVPGAFILTRQQANSTNWSLPFSVRTDADGRIRWWCHSTTGNWLDPGTWRIDSASIGSKCNDSGCEPTADFSVTPVDTGGWTAERSRCDNRSSVIRARLGSNRLLQIECLGSGTGTTSSRLTVKNCTYGPDTCIRGFVWREANPIDRVCVLPAVRDRTKADNNLAASRRNPGGGAYGPDTCRQGYVWREAFPNDHVCVEPSIRSQAAFDNSRRSARVACK</sequence>
<dbReference type="RefSeq" id="WP_413265501.1">
    <property type="nucleotide sequence ID" value="NZ_JBHFNR010000172.1"/>
</dbReference>
<proteinExistence type="predicted"/>
<dbReference type="Proteomes" id="UP001576784">
    <property type="component" value="Unassembled WGS sequence"/>
</dbReference>
<gene>
    <name evidence="1" type="ORF">ACE1CI_23395</name>
</gene>
<accession>A0ABV4XWF8</accession>
<comment type="caution">
    <text evidence="1">The sequence shown here is derived from an EMBL/GenBank/DDBJ whole genome shotgun (WGS) entry which is preliminary data.</text>
</comment>
<reference evidence="1 2" key="1">
    <citation type="submission" date="2024-09" db="EMBL/GenBank/DDBJ databases">
        <title>Floridaenema gen nov. (Aerosakkonemataceae, Aerosakkonematales ord. nov., Cyanobacteria) from benthic tropical and subtropical fresh waters, with the description of four new species.</title>
        <authorList>
            <person name="Moretto J.A."/>
            <person name="Berthold D.E."/>
            <person name="Lefler F.W."/>
            <person name="Huang I.-S."/>
            <person name="Laughinghouse H. IV."/>
        </authorList>
    </citation>
    <scope>NUCLEOTIDE SEQUENCE [LARGE SCALE GENOMIC DNA]</scope>
    <source>
        <strain evidence="1 2">BLCC-F50</strain>
    </source>
</reference>
<keyword evidence="2" id="KW-1185">Reference proteome</keyword>
<organism evidence="1 2">
    <name type="scientific">Floridaenema flaviceps BLCC-F50</name>
    <dbReference type="NCBI Taxonomy" id="3153642"/>
    <lineage>
        <taxon>Bacteria</taxon>
        <taxon>Bacillati</taxon>
        <taxon>Cyanobacteriota</taxon>
        <taxon>Cyanophyceae</taxon>
        <taxon>Oscillatoriophycideae</taxon>
        <taxon>Aerosakkonematales</taxon>
        <taxon>Aerosakkonemataceae</taxon>
        <taxon>Floridanema</taxon>
        <taxon>Floridanema flaviceps</taxon>
    </lineage>
</organism>
<dbReference type="EMBL" id="JBHFNR010000172">
    <property type="protein sequence ID" value="MFB2895865.1"/>
    <property type="molecule type" value="Genomic_DNA"/>
</dbReference>